<feature type="domain" description="Serpin" evidence="5">
    <location>
        <begin position="2"/>
        <end position="351"/>
    </location>
</feature>
<dbReference type="Proteomes" id="UP000079169">
    <property type="component" value="Unplaced"/>
</dbReference>
<dbReference type="SUPFAM" id="SSF56574">
    <property type="entry name" value="Serpins"/>
    <property type="match status" value="1"/>
</dbReference>
<dbReference type="KEGG" id="dci:103510925"/>
<proteinExistence type="inferred from homology"/>
<dbReference type="PaxDb" id="121845-A0A1S4EDU3"/>
<dbReference type="AlphaFoldDB" id="A0A1S4EDU3"/>
<evidence type="ECO:0000313" key="6">
    <source>
        <dbReference type="Proteomes" id="UP000079169"/>
    </source>
</evidence>
<dbReference type="GeneID" id="103510925"/>
<evidence type="ECO:0000256" key="2">
    <source>
        <dbReference type="ARBA" id="ARBA00022690"/>
    </source>
</evidence>
<dbReference type="PANTHER" id="PTHR11461">
    <property type="entry name" value="SERINE PROTEASE INHIBITOR, SERPIN"/>
    <property type="match status" value="1"/>
</dbReference>
<keyword evidence="2" id="KW-0646">Protease inhibitor</keyword>
<organism evidence="6 7">
    <name type="scientific">Diaphorina citri</name>
    <name type="common">Asian citrus psyllid</name>
    <dbReference type="NCBI Taxonomy" id="121845"/>
    <lineage>
        <taxon>Eukaryota</taxon>
        <taxon>Metazoa</taxon>
        <taxon>Ecdysozoa</taxon>
        <taxon>Arthropoda</taxon>
        <taxon>Hexapoda</taxon>
        <taxon>Insecta</taxon>
        <taxon>Pterygota</taxon>
        <taxon>Neoptera</taxon>
        <taxon>Paraneoptera</taxon>
        <taxon>Hemiptera</taxon>
        <taxon>Sternorrhyncha</taxon>
        <taxon>Psylloidea</taxon>
        <taxon>Psyllidae</taxon>
        <taxon>Diaphorininae</taxon>
        <taxon>Diaphorina</taxon>
    </lineage>
</organism>
<name>A0A1S4EDU3_DIACI</name>
<dbReference type="SMART" id="SM00093">
    <property type="entry name" value="SERPIN"/>
    <property type="match status" value="1"/>
</dbReference>
<dbReference type="InterPro" id="IPR000215">
    <property type="entry name" value="Serpin_fam"/>
</dbReference>
<dbReference type="InterPro" id="IPR023796">
    <property type="entry name" value="Serpin_dom"/>
</dbReference>
<dbReference type="InterPro" id="IPR023795">
    <property type="entry name" value="Serpin_CS"/>
</dbReference>
<sequence>MMWDAAGTGKASEEILKAFRLDNYPSRQYLRKGFQTVISQFESKASEGEVLGTYNRVAVQSYGVLTPTYKTLLEDIYRANITEIASTKNTNSTLVELRTDTGLMSHWKDFSKLSVYTYLSHKPSHAFISRGKTYNVPMIPYVGFIHAGYNVKIRSTVAQLFFEESSASLILVMPDIEDFEFVKENLDKEGGIISIIESQAKSETEVLLPQLTMLNKNLELISFLKRFQIQTLFNDTRDYQVEKNESKMKNETKFRPMHVTSIRENVYFSTSFVAVNSVSSVISKLDDVKYANTPNLSRASEIHADDRTERRKRRKRGSSDPLKLTFDRPFLFFITHRPSRVILIAGQVVIPYQLPYVNPGKTL</sequence>
<gene>
    <name evidence="7 8" type="primary">LOC103510925</name>
</gene>
<dbReference type="InterPro" id="IPR042178">
    <property type="entry name" value="Serpin_sf_1"/>
</dbReference>
<dbReference type="PROSITE" id="PS00284">
    <property type="entry name" value="SERPIN"/>
    <property type="match status" value="1"/>
</dbReference>
<protein>
    <submittedName>
        <fullName evidence="7 8">Uncharacterized protein LOC103510925</fullName>
    </submittedName>
</protein>
<dbReference type="GO" id="GO:0005615">
    <property type="term" value="C:extracellular space"/>
    <property type="evidence" value="ECO:0007669"/>
    <property type="project" value="InterPro"/>
</dbReference>
<evidence type="ECO:0000256" key="4">
    <source>
        <dbReference type="RuleBase" id="RU000411"/>
    </source>
</evidence>
<dbReference type="Gene3D" id="3.30.497.10">
    <property type="entry name" value="Antithrombin, subunit I, domain 2"/>
    <property type="match status" value="1"/>
</dbReference>
<accession>A0A1S4EDU3</accession>
<reference evidence="7 8" key="1">
    <citation type="submission" date="2025-04" db="UniProtKB">
        <authorList>
            <consortium name="RefSeq"/>
        </authorList>
    </citation>
    <scope>IDENTIFICATION</scope>
</reference>
<dbReference type="GO" id="GO:0004867">
    <property type="term" value="F:serine-type endopeptidase inhibitor activity"/>
    <property type="evidence" value="ECO:0007669"/>
    <property type="project" value="UniProtKB-KW"/>
</dbReference>
<dbReference type="STRING" id="121845.A0A1S4EDU3"/>
<evidence type="ECO:0000313" key="7">
    <source>
        <dbReference type="RefSeq" id="XP_017300323.1"/>
    </source>
</evidence>
<dbReference type="RefSeq" id="XP_017300323.1">
    <property type="nucleotide sequence ID" value="XM_017444834.2"/>
</dbReference>
<comment type="similarity">
    <text evidence="1 4">Belongs to the serpin family.</text>
</comment>
<dbReference type="Pfam" id="PF00079">
    <property type="entry name" value="Serpin"/>
    <property type="match status" value="1"/>
</dbReference>
<dbReference type="PANTHER" id="PTHR11461:SF211">
    <property type="entry name" value="GH10112P-RELATED"/>
    <property type="match status" value="1"/>
</dbReference>
<dbReference type="RefSeq" id="XP_026680662.1">
    <property type="nucleotide sequence ID" value="XM_026824861.1"/>
</dbReference>
<keyword evidence="3" id="KW-0722">Serine protease inhibitor</keyword>
<keyword evidence="6" id="KW-1185">Reference proteome</keyword>
<dbReference type="InterPro" id="IPR036186">
    <property type="entry name" value="Serpin_sf"/>
</dbReference>
<evidence type="ECO:0000313" key="8">
    <source>
        <dbReference type="RefSeq" id="XP_026680662.1"/>
    </source>
</evidence>
<evidence type="ECO:0000259" key="5">
    <source>
        <dbReference type="SMART" id="SM00093"/>
    </source>
</evidence>
<evidence type="ECO:0000256" key="3">
    <source>
        <dbReference type="ARBA" id="ARBA00022900"/>
    </source>
</evidence>
<dbReference type="InterPro" id="IPR042185">
    <property type="entry name" value="Serpin_sf_2"/>
</dbReference>
<dbReference type="OMA" id="MSHWKDY"/>
<dbReference type="Gene3D" id="2.30.39.10">
    <property type="entry name" value="Alpha-1-antitrypsin, domain 1"/>
    <property type="match status" value="1"/>
</dbReference>
<evidence type="ECO:0000256" key="1">
    <source>
        <dbReference type="ARBA" id="ARBA00009500"/>
    </source>
</evidence>